<reference evidence="2 3" key="1">
    <citation type="submission" date="2018-11" db="EMBL/GenBank/DDBJ databases">
        <authorList>
            <consortium name="Pathogen Informatics"/>
        </authorList>
    </citation>
    <scope>NUCLEOTIDE SEQUENCE [LARGE SCALE GENOMIC DNA]</scope>
</reference>
<accession>A0A3P7QT09</accession>
<dbReference type="AlphaFoldDB" id="A0A3P7QT09"/>
<feature type="region of interest" description="Disordered" evidence="1">
    <location>
        <begin position="1"/>
        <end position="20"/>
    </location>
</feature>
<dbReference type="EMBL" id="UYRU01086254">
    <property type="protein sequence ID" value="VDN34962.1"/>
    <property type="molecule type" value="Genomic_DNA"/>
</dbReference>
<keyword evidence="3" id="KW-1185">Reference proteome</keyword>
<evidence type="ECO:0000313" key="3">
    <source>
        <dbReference type="Proteomes" id="UP000281553"/>
    </source>
</evidence>
<gene>
    <name evidence="2" type="ORF">DILT_LOCUS16646</name>
</gene>
<protein>
    <submittedName>
        <fullName evidence="2">Uncharacterized protein</fullName>
    </submittedName>
</protein>
<proteinExistence type="predicted"/>
<evidence type="ECO:0000313" key="2">
    <source>
        <dbReference type="EMBL" id="VDN34962.1"/>
    </source>
</evidence>
<organism evidence="2 3">
    <name type="scientific">Dibothriocephalus latus</name>
    <name type="common">Fish tapeworm</name>
    <name type="synonym">Diphyllobothrium latum</name>
    <dbReference type="NCBI Taxonomy" id="60516"/>
    <lineage>
        <taxon>Eukaryota</taxon>
        <taxon>Metazoa</taxon>
        <taxon>Spiralia</taxon>
        <taxon>Lophotrochozoa</taxon>
        <taxon>Platyhelminthes</taxon>
        <taxon>Cestoda</taxon>
        <taxon>Eucestoda</taxon>
        <taxon>Diphyllobothriidea</taxon>
        <taxon>Diphyllobothriidae</taxon>
        <taxon>Dibothriocephalus</taxon>
    </lineage>
</organism>
<name>A0A3P7QT09_DIBLA</name>
<dbReference type="Proteomes" id="UP000281553">
    <property type="component" value="Unassembled WGS sequence"/>
</dbReference>
<sequence length="67" mass="7382">MTEQSGDAGSLSLPPPPRAAHGGGVIVSPLFRPQVHRRLMCRVFVFGGLNTSGPLNDFYYFDEGWFQ</sequence>
<dbReference type="OrthoDB" id="45365at2759"/>
<evidence type="ECO:0000256" key="1">
    <source>
        <dbReference type="SAM" id="MobiDB-lite"/>
    </source>
</evidence>